<accession>A0ABX0VG52</accession>
<gene>
    <name evidence="3" type="ORF">HB375_16835</name>
</gene>
<evidence type="ECO:0000313" key="3">
    <source>
        <dbReference type="EMBL" id="NIX78261.1"/>
    </source>
</evidence>
<dbReference type="RefSeq" id="WP_167674173.1">
    <property type="nucleotide sequence ID" value="NZ_JAATJS010000007.1"/>
</dbReference>
<feature type="region of interest" description="Disordered" evidence="1">
    <location>
        <begin position="43"/>
        <end position="72"/>
    </location>
</feature>
<protein>
    <recommendedName>
        <fullName evidence="5">DUF2946 domain-containing protein</fullName>
    </recommendedName>
</protein>
<feature type="signal peptide" evidence="2">
    <location>
        <begin position="1"/>
        <end position="26"/>
    </location>
</feature>
<dbReference type="EMBL" id="JAATJS010000007">
    <property type="protein sequence ID" value="NIX78261.1"/>
    <property type="molecule type" value="Genomic_DNA"/>
</dbReference>
<comment type="caution">
    <text evidence="3">The sequence shown here is derived from an EMBL/GenBank/DDBJ whole genome shotgun (WGS) entry which is preliminary data.</text>
</comment>
<reference evidence="3 4" key="1">
    <citation type="submission" date="2020-03" db="EMBL/GenBank/DDBJ databases">
        <title>The genome sequence of Microvirga sp. c23x22.</title>
        <authorList>
            <person name="Zhang X."/>
        </authorList>
    </citation>
    <scope>NUCLEOTIDE SEQUENCE [LARGE SCALE GENOMIC DNA]</scope>
    <source>
        <strain evidence="4">c23x22</strain>
    </source>
</reference>
<name>A0ABX0VG52_9HYPH</name>
<dbReference type="Proteomes" id="UP000707352">
    <property type="component" value="Unassembled WGS sequence"/>
</dbReference>
<evidence type="ECO:0000256" key="1">
    <source>
        <dbReference type="SAM" id="MobiDB-lite"/>
    </source>
</evidence>
<proteinExistence type="predicted"/>
<keyword evidence="2" id="KW-0732">Signal</keyword>
<evidence type="ECO:0000313" key="4">
    <source>
        <dbReference type="Proteomes" id="UP000707352"/>
    </source>
</evidence>
<evidence type="ECO:0000256" key="2">
    <source>
        <dbReference type="SAM" id="SignalP"/>
    </source>
</evidence>
<sequence>MRRFGTMIAILLALTMAVFPVRGVSAAVAMSLQKETVAAAAHHHDHASYDRDGQGEASVTRDVGSPSRHTPHHAAPATCCDMICHAITTTMAVVVGRLTPFARLRAILSDEQVESHLSARHERPPRTA</sequence>
<keyword evidence="4" id="KW-1185">Reference proteome</keyword>
<feature type="chain" id="PRO_5045971416" description="DUF2946 domain-containing protein" evidence="2">
    <location>
        <begin position="27"/>
        <end position="128"/>
    </location>
</feature>
<organism evidence="3 4">
    <name type="scientific">Microvirga terricola</name>
    <dbReference type="NCBI Taxonomy" id="2719797"/>
    <lineage>
        <taxon>Bacteria</taxon>
        <taxon>Pseudomonadati</taxon>
        <taxon>Pseudomonadota</taxon>
        <taxon>Alphaproteobacteria</taxon>
        <taxon>Hyphomicrobiales</taxon>
        <taxon>Methylobacteriaceae</taxon>
        <taxon>Microvirga</taxon>
    </lineage>
</organism>
<evidence type="ECO:0008006" key="5">
    <source>
        <dbReference type="Google" id="ProtNLM"/>
    </source>
</evidence>